<name>A0A7S4RPI0_9DINO</name>
<feature type="region of interest" description="Disordered" evidence="1">
    <location>
        <begin position="132"/>
        <end position="184"/>
    </location>
</feature>
<evidence type="ECO:0000313" key="2">
    <source>
        <dbReference type="EMBL" id="CAE4619452.1"/>
    </source>
</evidence>
<feature type="compositionally biased region" description="Low complexity" evidence="1">
    <location>
        <begin position="140"/>
        <end position="150"/>
    </location>
</feature>
<feature type="region of interest" description="Disordered" evidence="1">
    <location>
        <begin position="1"/>
        <end position="22"/>
    </location>
</feature>
<dbReference type="AlphaFoldDB" id="A0A7S4RPI0"/>
<dbReference type="EMBL" id="HBNR01053849">
    <property type="protein sequence ID" value="CAE4619452.1"/>
    <property type="molecule type" value="Transcribed_RNA"/>
</dbReference>
<proteinExistence type="predicted"/>
<reference evidence="2" key="1">
    <citation type="submission" date="2021-01" db="EMBL/GenBank/DDBJ databases">
        <authorList>
            <person name="Corre E."/>
            <person name="Pelletier E."/>
            <person name="Niang G."/>
            <person name="Scheremetjew M."/>
            <person name="Finn R."/>
            <person name="Kale V."/>
            <person name="Holt S."/>
            <person name="Cochrane G."/>
            <person name="Meng A."/>
            <person name="Brown T."/>
            <person name="Cohen L."/>
        </authorList>
    </citation>
    <scope>NUCLEOTIDE SEQUENCE</scope>
    <source>
        <strain evidence="2">CCMP3105</strain>
    </source>
</reference>
<evidence type="ECO:0000256" key="1">
    <source>
        <dbReference type="SAM" id="MobiDB-lite"/>
    </source>
</evidence>
<gene>
    <name evidence="2" type="ORF">AMON00008_LOCUS37810</name>
</gene>
<sequence length="184" mass="20304">MAMSGAPRGGRTMAGAEMSHWGQRVEKEEKAFCVSPRQYVGPPHRAWHVAEALQRPRRQKSQSLPRPASLSSLPDDLQAICSWPLVDRPLMTMRAGKGAQLRFQAVVEPAAWVPSRSNITVYRPAFAMLGQEAPRRRTSRSATPSSSAPRDPWRLPPAGMKGEEITLKNAPGKMTYENSVASMN</sequence>
<organism evidence="2">
    <name type="scientific">Alexandrium monilatum</name>
    <dbReference type="NCBI Taxonomy" id="311494"/>
    <lineage>
        <taxon>Eukaryota</taxon>
        <taxon>Sar</taxon>
        <taxon>Alveolata</taxon>
        <taxon>Dinophyceae</taxon>
        <taxon>Gonyaulacales</taxon>
        <taxon>Pyrocystaceae</taxon>
        <taxon>Alexandrium</taxon>
    </lineage>
</organism>
<protein>
    <submittedName>
        <fullName evidence="2">Uncharacterized protein</fullName>
    </submittedName>
</protein>
<accession>A0A7S4RPI0</accession>